<evidence type="ECO:0000259" key="14">
    <source>
        <dbReference type="PROSITE" id="PS50846"/>
    </source>
</evidence>
<dbReference type="SUPFAM" id="SSF81653">
    <property type="entry name" value="Calcium ATPase, transduction domain A"/>
    <property type="match status" value="1"/>
</dbReference>
<evidence type="ECO:0000256" key="4">
    <source>
        <dbReference type="ARBA" id="ARBA00022448"/>
    </source>
</evidence>
<keyword evidence="8 12" id="KW-0067">ATP-binding</keyword>
<keyword evidence="5 12" id="KW-0812">Transmembrane</keyword>
<evidence type="ECO:0000313" key="15">
    <source>
        <dbReference type="EMBL" id="KAL3783383.1"/>
    </source>
</evidence>
<dbReference type="GO" id="GO:0005524">
    <property type="term" value="F:ATP binding"/>
    <property type="evidence" value="ECO:0007669"/>
    <property type="project" value="UniProtKB-UniRule"/>
</dbReference>
<accession>A0ABD3P690</accession>
<dbReference type="InterPro" id="IPR018303">
    <property type="entry name" value="ATPase_P-typ_P_site"/>
</dbReference>
<dbReference type="InterPro" id="IPR023214">
    <property type="entry name" value="HAD_sf"/>
</dbReference>
<dbReference type="SFLD" id="SFLDF00027">
    <property type="entry name" value="p-type_atpase"/>
    <property type="match status" value="1"/>
</dbReference>
<organism evidence="15 16">
    <name type="scientific">Cyclotella cryptica</name>
    <dbReference type="NCBI Taxonomy" id="29204"/>
    <lineage>
        <taxon>Eukaryota</taxon>
        <taxon>Sar</taxon>
        <taxon>Stramenopiles</taxon>
        <taxon>Ochrophyta</taxon>
        <taxon>Bacillariophyta</taxon>
        <taxon>Coscinodiscophyceae</taxon>
        <taxon>Thalassiosirophycidae</taxon>
        <taxon>Stephanodiscales</taxon>
        <taxon>Stephanodiscaceae</taxon>
        <taxon>Cyclotella</taxon>
    </lineage>
</organism>
<feature type="transmembrane region" description="Helical" evidence="12">
    <location>
        <begin position="1034"/>
        <end position="1056"/>
    </location>
</feature>
<dbReference type="InterPro" id="IPR001757">
    <property type="entry name" value="P_typ_ATPase"/>
</dbReference>
<dbReference type="PRINTS" id="PR00120">
    <property type="entry name" value="HATPASE"/>
</dbReference>
<dbReference type="GO" id="GO:0046872">
    <property type="term" value="F:metal ion binding"/>
    <property type="evidence" value="ECO:0007669"/>
    <property type="project" value="UniProtKB-KW"/>
</dbReference>
<dbReference type="Gene3D" id="2.70.150.10">
    <property type="entry name" value="Calcium-transporting ATPase, cytoplasmic transduction domain A"/>
    <property type="match status" value="1"/>
</dbReference>
<dbReference type="Pfam" id="PF00122">
    <property type="entry name" value="E1-E2_ATPase"/>
    <property type="match status" value="1"/>
</dbReference>
<comment type="caution">
    <text evidence="15">The sequence shown here is derived from an EMBL/GenBank/DDBJ whole genome shotgun (WGS) entry which is preliminary data.</text>
</comment>
<feature type="transmembrane region" description="Helical" evidence="12">
    <location>
        <begin position="486"/>
        <end position="504"/>
    </location>
</feature>
<dbReference type="Pfam" id="PF00702">
    <property type="entry name" value="Hydrolase"/>
    <property type="match status" value="1"/>
</dbReference>
<evidence type="ECO:0000256" key="8">
    <source>
        <dbReference type="ARBA" id="ARBA00022840"/>
    </source>
</evidence>
<dbReference type="InterPro" id="IPR036163">
    <property type="entry name" value="HMA_dom_sf"/>
</dbReference>
<evidence type="ECO:0000256" key="1">
    <source>
        <dbReference type="ARBA" id="ARBA00004127"/>
    </source>
</evidence>
<dbReference type="InterPro" id="IPR059000">
    <property type="entry name" value="ATPase_P-type_domA"/>
</dbReference>
<protein>
    <recommendedName>
        <fullName evidence="3">P-type Cu(+) transporter</fullName>
        <ecNumber evidence="3">7.2.2.8</ecNumber>
    </recommendedName>
</protein>
<dbReference type="InterPro" id="IPR008250">
    <property type="entry name" value="ATPase_P-typ_transduc_dom_A_sf"/>
</dbReference>
<feature type="transmembrane region" description="Helical" evidence="12">
    <location>
        <begin position="692"/>
        <end position="714"/>
    </location>
</feature>
<dbReference type="SUPFAM" id="SSF55008">
    <property type="entry name" value="HMA, heavy metal-associated domain"/>
    <property type="match status" value="2"/>
</dbReference>
<evidence type="ECO:0000313" key="16">
    <source>
        <dbReference type="Proteomes" id="UP001516023"/>
    </source>
</evidence>
<evidence type="ECO:0000256" key="3">
    <source>
        <dbReference type="ARBA" id="ARBA00012517"/>
    </source>
</evidence>
<dbReference type="Proteomes" id="UP001516023">
    <property type="component" value="Unassembled WGS sequence"/>
</dbReference>
<dbReference type="Pfam" id="PF00403">
    <property type="entry name" value="HMA"/>
    <property type="match status" value="1"/>
</dbReference>
<dbReference type="PANTHER" id="PTHR43520:SF8">
    <property type="entry name" value="P-TYPE CU(+) TRANSPORTER"/>
    <property type="match status" value="1"/>
</dbReference>
<keyword evidence="11 12" id="KW-0472">Membrane</keyword>
<dbReference type="EC" id="7.2.2.8" evidence="3"/>
<dbReference type="InterPro" id="IPR017969">
    <property type="entry name" value="Heavy-metal-associated_CS"/>
</dbReference>
<dbReference type="PANTHER" id="PTHR43520">
    <property type="entry name" value="ATP7, ISOFORM B"/>
    <property type="match status" value="1"/>
</dbReference>
<feature type="transmembrane region" description="Helical" evidence="12">
    <location>
        <begin position="373"/>
        <end position="393"/>
    </location>
</feature>
<evidence type="ECO:0000256" key="10">
    <source>
        <dbReference type="ARBA" id="ARBA00022989"/>
    </source>
</evidence>
<dbReference type="SFLD" id="SFLDS00003">
    <property type="entry name" value="Haloacid_Dehalogenase"/>
    <property type="match status" value="1"/>
</dbReference>
<feature type="transmembrane region" description="Helical" evidence="12">
    <location>
        <begin position="647"/>
        <end position="672"/>
    </location>
</feature>
<feature type="transmembrane region" description="Helical" evidence="12">
    <location>
        <begin position="443"/>
        <end position="466"/>
    </location>
</feature>
<dbReference type="EMBL" id="JABMIG020000262">
    <property type="protein sequence ID" value="KAL3783383.1"/>
    <property type="molecule type" value="Genomic_DNA"/>
</dbReference>
<evidence type="ECO:0000256" key="11">
    <source>
        <dbReference type="ARBA" id="ARBA00023136"/>
    </source>
</evidence>
<evidence type="ECO:0000256" key="13">
    <source>
        <dbReference type="SAM" id="MobiDB-lite"/>
    </source>
</evidence>
<comment type="similarity">
    <text evidence="2 12">Belongs to the cation transport ATPase (P-type) (TC 3.A.3) family. Type IB subfamily.</text>
</comment>
<keyword evidence="10 12" id="KW-1133">Transmembrane helix</keyword>
<evidence type="ECO:0000256" key="5">
    <source>
        <dbReference type="ARBA" id="ARBA00022692"/>
    </source>
</evidence>
<dbReference type="InterPro" id="IPR023299">
    <property type="entry name" value="ATPase_P-typ_cyto_dom_N"/>
</dbReference>
<dbReference type="NCBIfam" id="TIGR01494">
    <property type="entry name" value="ATPase_P-type"/>
    <property type="match status" value="2"/>
</dbReference>
<feature type="non-terminal residue" evidence="15">
    <location>
        <position position="1169"/>
    </location>
</feature>
<feature type="region of interest" description="Disordered" evidence="13">
    <location>
        <begin position="1"/>
        <end position="22"/>
    </location>
</feature>
<evidence type="ECO:0000256" key="2">
    <source>
        <dbReference type="ARBA" id="ARBA00006024"/>
    </source>
</evidence>
<dbReference type="InterPro" id="IPR006121">
    <property type="entry name" value="HMA_dom"/>
</dbReference>
<dbReference type="InterPro" id="IPR036412">
    <property type="entry name" value="HAD-like_sf"/>
</dbReference>
<dbReference type="InterPro" id="IPR044492">
    <property type="entry name" value="P_typ_ATPase_HD_dom"/>
</dbReference>
<evidence type="ECO:0000256" key="12">
    <source>
        <dbReference type="RuleBase" id="RU362081"/>
    </source>
</evidence>
<dbReference type="Gene3D" id="3.40.50.1000">
    <property type="entry name" value="HAD superfamily/HAD-like"/>
    <property type="match status" value="1"/>
</dbReference>
<dbReference type="PROSITE" id="PS50846">
    <property type="entry name" value="HMA_2"/>
    <property type="match status" value="1"/>
</dbReference>
<sequence length="1169" mass="126613">MGNVIQVPSPAEDETSSLHQQSNQQCASTKVHKEHSQQYEIALSVSGMTCSSCSSTVESVLRSMDGVRSATVELIGEVATAQVDGNDGHQKAKELAAAIEDAGYDAHVMTVRPFLNGNGKNGAHGYSTFDKGDINYRNKGANDIEATFALEGLTCATCVNAVTSAVKSLSSSGLLDMESVDVRLLPDATLTVRCTSRALEEIIDAVESVGFGIALSFKREVTNASQKKMENGHLQSRMRMVYLTTNEVDGTLECLERLDGVTDAQLQKTHDKDRSERDDAPLIFKIYNKLITMCRKHHADGYAPISSAASSNSTTIEITYDESILGVRDIFDSLQSTFPAQPIEIWDALSYQVKQKSIDMRRHKEILQWRNQFVFAILFALPVFLISMILTRVSFTRMYFMQITNIGISREEYWTWALATPVQFISGARFYRDSYHSIKSKKLGMSFLIAMGTTAAYIYSVSAVFYNAWNYRMERAGSTSKPRLMQSFDSSAMLIAFILLGKYLEANAKSQTSKAVSKLAEMAPDSATLVGNVDKLGNMASAPERIIPLVLLQRGDVLLVRPGEKVPTDGTVMSGSTSIDESMLTGESLPVSKKPGDSVIGGTMNFNGAIQMIVEEVGENTALAQVIRLVETAQSSKANIQEVADRIAAIFTPIVISVSLTTFIVWACLLHSSALDGIKEDWPYREQGFNDWTLPLLFSISVLVIACPCALGLATPTAVMVGTGVGARLGILIRGGEPLELTKDVTSVILDKTGTITKGMPVVSDILLLSDRLNSTEGDVIEARRQITEDVMFFAACAEQNSEHPLAKGMSILLKANDLGIGDGLRRPIAKVEDFEAEVGKGVNCKIAGRQVHIGNRRGLEANGIIITPGTFDAMEHTENKGETAVVVSIDGRSEAVLGIMDQAKDEAALTVNVLQHIYGITVYMLTGDNFRTAKAIARDIGLPVANVVADVLPAEKVDYVKKLRAKGERVAFCGDGVNDAPALAEADVGIAIGSGTQIAIETGGIVLVNSKLTDLLVAIDLAKTIYSRIKLNLFWALGYNSLAIPIASGMFYSITHTALPPYVAAFAMALSSVSVLSSSLLLNRYQPPQFSKKYGKALRRGKLGIERIHVTTGSGEEIKVNVQCDAMLRDEPCSCPPETCECLPCEEHGNVLPVVEETSVWPGCQAAW</sequence>
<dbReference type="SUPFAM" id="SSF56784">
    <property type="entry name" value="HAD-like"/>
    <property type="match status" value="1"/>
</dbReference>
<dbReference type="PROSITE" id="PS01047">
    <property type="entry name" value="HMA_1"/>
    <property type="match status" value="1"/>
</dbReference>
<dbReference type="CDD" id="cd00371">
    <property type="entry name" value="HMA"/>
    <property type="match status" value="2"/>
</dbReference>
<keyword evidence="7 12" id="KW-0547">Nucleotide-binding</keyword>
<dbReference type="Gene3D" id="3.30.70.100">
    <property type="match status" value="2"/>
</dbReference>
<dbReference type="NCBIfam" id="TIGR01525">
    <property type="entry name" value="ATPase-IB_hvy"/>
    <property type="match status" value="1"/>
</dbReference>
<dbReference type="GO" id="GO:0140581">
    <property type="term" value="F:P-type monovalent copper transporter activity"/>
    <property type="evidence" value="ECO:0007669"/>
    <property type="project" value="UniProtKB-EC"/>
</dbReference>
<evidence type="ECO:0000256" key="9">
    <source>
        <dbReference type="ARBA" id="ARBA00022967"/>
    </source>
</evidence>
<keyword evidence="16" id="KW-1185">Reference proteome</keyword>
<name>A0ABD3P690_9STRA</name>
<comment type="subcellular location">
    <subcellularLocation>
        <location evidence="1">Endomembrane system</location>
        <topology evidence="1">Multi-pass membrane protein</topology>
    </subcellularLocation>
    <subcellularLocation>
        <location evidence="12">Membrane</location>
    </subcellularLocation>
</comment>
<dbReference type="GO" id="GO:0012505">
    <property type="term" value="C:endomembrane system"/>
    <property type="evidence" value="ECO:0007669"/>
    <property type="project" value="UniProtKB-SubCell"/>
</dbReference>
<keyword evidence="6 12" id="KW-0479">Metal-binding</keyword>
<dbReference type="InterPro" id="IPR023298">
    <property type="entry name" value="ATPase_P-typ_TM_dom_sf"/>
</dbReference>
<feature type="transmembrane region" description="Helical" evidence="12">
    <location>
        <begin position="1062"/>
        <end position="1083"/>
    </location>
</feature>
<feature type="domain" description="HMA" evidence="14">
    <location>
        <begin position="39"/>
        <end position="107"/>
    </location>
</feature>
<dbReference type="SUPFAM" id="SSF81665">
    <property type="entry name" value="Calcium ATPase, transmembrane domain M"/>
    <property type="match status" value="1"/>
</dbReference>
<dbReference type="Gene3D" id="3.40.1110.10">
    <property type="entry name" value="Calcium-transporting ATPase, cytoplasmic domain N"/>
    <property type="match status" value="2"/>
</dbReference>
<evidence type="ECO:0000256" key="6">
    <source>
        <dbReference type="ARBA" id="ARBA00022723"/>
    </source>
</evidence>
<dbReference type="FunFam" id="3.30.70.100:FF:000001">
    <property type="entry name" value="ATPase copper transporting beta"/>
    <property type="match status" value="1"/>
</dbReference>
<dbReference type="PROSITE" id="PS00154">
    <property type="entry name" value="ATPASE_E1_E2"/>
    <property type="match status" value="1"/>
</dbReference>
<dbReference type="PRINTS" id="PR00119">
    <property type="entry name" value="CATATPASE"/>
</dbReference>
<dbReference type="CDD" id="cd02094">
    <property type="entry name" value="P-type_ATPase_Cu-like"/>
    <property type="match status" value="1"/>
</dbReference>
<dbReference type="FunFam" id="2.70.150.10:FF:000002">
    <property type="entry name" value="Copper-transporting ATPase 1, putative"/>
    <property type="match status" value="1"/>
</dbReference>
<gene>
    <name evidence="15" type="ORF">HJC23_013428</name>
</gene>
<reference evidence="15 16" key="1">
    <citation type="journal article" date="2020" name="G3 (Bethesda)">
        <title>Improved Reference Genome for Cyclotella cryptica CCMP332, a Model for Cell Wall Morphogenesis, Salinity Adaptation, and Lipid Production in Diatoms (Bacillariophyta).</title>
        <authorList>
            <person name="Roberts W.R."/>
            <person name="Downey K.M."/>
            <person name="Ruck E.C."/>
            <person name="Traller J.C."/>
            <person name="Alverson A.J."/>
        </authorList>
    </citation>
    <scope>NUCLEOTIDE SEQUENCE [LARGE SCALE GENOMIC DNA]</scope>
    <source>
        <strain evidence="15 16">CCMP332</strain>
    </source>
</reference>
<dbReference type="GO" id="GO:0016020">
    <property type="term" value="C:membrane"/>
    <property type="evidence" value="ECO:0007669"/>
    <property type="project" value="UniProtKB-SubCell"/>
</dbReference>
<keyword evidence="4" id="KW-0813">Transport</keyword>
<evidence type="ECO:0000256" key="7">
    <source>
        <dbReference type="ARBA" id="ARBA00022741"/>
    </source>
</evidence>
<dbReference type="AlphaFoldDB" id="A0ABD3P690"/>
<keyword evidence="9" id="KW-1278">Translocase</keyword>
<dbReference type="SFLD" id="SFLDG00002">
    <property type="entry name" value="C1.7:_P-type_atpase_like"/>
    <property type="match status" value="1"/>
</dbReference>
<dbReference type="InterPro" id="IPR027256">
    <property type="entry name" value="P-typ_ATPase_IB"/>
</dbReference>
<proteinExistence type="inferred from homology"/>